<feature type="compositionally biased region" description="Acidic residues" evidence="7">
    <location>
        <begin position="69"/>
        <end position="82"/>
    </location>
</feature>
<dbReference type="EMBL" id="JBAKFM010000001">
    <property type="protein sequence ID" value="MEX0468475.1"/>
    <property type="molecule type" value="Genomic_DNA"/>
</dbReference>
<comment type="caution">
    <text evidence="8">The sequence shown here is derived from an EMBL/GenBank/DDBJ whole genome shotgun (WGS) entry which is preliminary data.</text>
</comment>
<keyword evidence="9" id="KW-1185">Reference proteome</keyword>
<accession>A0ABV3TBI1</accession>
<evidence type="ECO:0000256" key="2">
    <source>
        <dbReference type="ARBA" id="ARBA00022490"/>
    </source>
</evidence>
<dbReference type="PIRSF" id="PIRSF006488">
    <property type="entry name" value="Exonuc_VII_S"/>
    <property type="match status" value="1"/>
</dbReference>
<keyword evidence="4 6" id="KW-0378">Hydrolase</keyword>
<comment type="catalytic activity">
    <reaction evidence="6">
        <text>Exonucleolytic cleavage in either 5'- to 3'- or 3'- to 5'-direction to yield nucleoside 5'-phosphates.</text>
        <dbReference type="EC" id="3.1.11.6"/>
    </reaction>
</comment>
<dbReference type="HAMAP" id="MF_00337">
    <property type="entry name" value="Exonuc_7_S"/>
    <property type="match status" value="1"/>
</dbReference>
<comment type="function">
    <text evidence="6">Bidirectionally degrades single-stranded DNA into large acid-insoluble oligonucleotides, which are then degraded further into small acid-soluble oligonucleotides.</text>
</comment>
<evidence type="ECO:0000256" key="4">
    <source>
        <dbReference type="ARBA" id="ARBA00022801"/>
    </source>
</evidence>
<evidence type="ECO:0000256" key="3">
    <source>
        <dbReference type="ARBA" id="ARBA00022722"/>
    </source>
</evidence>
<feature type="region of interest" description="Disordered" evidence="7">
    <location>
        <begin position="62"/>
        <end position="82"/>
    </location>
</feature>
<name>A0ABV3TBI1_9GAMM</name>
<evidence type="ECO:0000313" key="9">
    <source>
        <dbReference type="Proteomes" id="UP001556709"/>
    </source>
</evidence>
<dbReference type="GO" id="GO:0008855">
    <property type="term" value="F:exodeoxyribonuclease VII activity"/>
    <property type="evidence" value="ECO:0007669"/>
    <property type="project" value="UniProtKB-EC"/>
</dbReference>
<evidence type="ECO:0000256" key="5">
    <source>
        <dbReference type="ARBA" id="ARBA00022839"/>
    </source>
</evidence>
<dbReference type="Proteomes" id="UP001556709">
    <property type="component" value="Unassembled WGS sequence"/>
</dbReference>
<comment type="subcellular location">
    <subcellularLocation>
        <location evidence="6">Cytoplasm</location>
    </subcellularLocation>
</comment>
<gene>
    <name evidence="6" type="primary">xseB</name>
    <name evidence="8" type="ORF">V6X73_01815</name>
</gene>
<dbReference type="Gene3D" id="1.10.287.1040">
    <property type="entry name" value="Exonuclease VII, small subunit"/>
    <property type="match status" value="1"/>
</dbReference>
<comment type="subunit">
    <text evidence="6">Heterooligomer composed of large and small subunits.</text>
</comment>
<evidence type="ECO:0000256" key="6">
    <source>
        <dbReference type="HAMAP-Rule" id="MF_00337"/>
    </source>
</evidence>
<dbReference type="InterPro" id="IPR037004">
    <property type="entry name" value="Exonuc_VII_ssu_sf"/>
</dbReference>
<evidence type="ECO:0000313" key="8">
    <source>
        <dbReference type="EMBL" id="MEX0468475.1"/>
    </source>
</evidence>
<dbReference type="SUPFAM" id="SSF116842">
    <property type="entry name" value="XseB-like"/>
    <property type="match status" value="1"/>
</dbReference>
<sequence>MSDEEKAPDFEAAIKTLEGLVEQMERGDLSLEQSLQCFEKGIRLTRECQKALTEAEQRVEILMGKDADAEPEPFGEADDDNP</sequence>
<dbReference type="NCBIfam" id="NF002140">
    <property type="entry name" value="PRK00977.1-4"/>
    <property type="match status" value="1"/>
</dbReference>
<comment type="similarity">
    <text evidence="1 6">Belongs to the XseB family.</text>
</comment>
<dbReference type="NCBIfam" id="TIGR01280">
    <property type="entry name" value="xseB"/>
    <property type="match status" value="1"/>
</dbReference>
<dbReference type="Pfam" id="PF02609">
    <property type="entry name" value="Exonuc_VII_S"/>
    <property type="match status" value="1"/>
</dbReference>
<dbReference type="InterPro" id="IPR003761">
    <property type="entry name" value="Exonuc_VII_S"/>
</dbReference>
<dbReference type="PANTHER" id="PTHR34137">
    <property type="entry name" value="EXODEOXYRIBONUCLEASE 7 SMALL SUBUNIT"/>
    <property type="match status" value="1"/>
</dbReference>
<dbReference type="PANTHER" id="PTHR34137:SF1">
    <property type="entry name" value="EXODEOXYRIBONUCLEASE 7 SMALL SUBUNIT"/>
    <property type="match status" value="1"/>
</dbReference>
<keyword evidence="3 6" id="KW-0540">Nuclease</keyword>
<keyword evidence="5 6" id="KW-0269">Exonuclease</keyword>
<organism evidence="8 9">
    <name type="scientific">Spiribacter pallidus</name>
    <dbReference type="NCBI Taxonomy" id="1987936"/>
    <lineage>
        <taxon>Bacteria</taxon>
        <taxon>Pseudomonadati</taxon>
        <taxon>Pseudomonadota</taxon>
        <taxon>Gammaproteobacteria</taxon>
        <taxon>Chromatiales</taxon>
        <taxon>Ectothiorhodospiraceae</taxon>
        <taxon>Spiribacter</taxon>
    </lineage>
</organism>
<keyword evidence="2 6" id="KW-0963">Cytoplasm</keyword>
<protein>
    <recommendedName>
        <fullName evidence="6">Exodeoxyribonuclease 7 small subunit</fullName>
        <ecNumber evidence="6">3.1.11.6</ecNumber>
    </recommendedName>
    <alternativeName>
        <fullName evidence="6">Exodeoxyribonuclease VII small subunit</fullName>
        <shortName evidence="6">Exonuclease VII small subunit</shortName>
    </alternativeName>
</protein>
<dbReference type="RefSeq" id="WP_367958023.1">
    <property type="nucleotide sequence ID" value="NZ_JBAKFH010000003.1"/>
</dbReference>
<reference evidence="8 9" key="1">
    <citation type="submission" date="2024-02" db="EMBL/GenBank/DDBJ databases">
        <title>New especies of Spiribacter isolated from saline water.</title>
        <authorList>
            <person name="Leon M.J."/>
            <person name="De La Haba R."/>
            <person name="Sanchez-Porro C."/>
            <person name="Ventosa A."/>
        </authorList>
    </citation>
    <scope>NUCLEOTIDE SEQUENCE [LARGE SCALE GENOMIC DNA]</scope>
    <source>
        <strain evidence="9">ag22IC6-390</strain>
    </source>
</reference>
<evidence type="ECO:0000256" key="1">
    <source>
        <dbReference type="ARBA" id="ARBA00009998"/>
    </source>
</evidence>
<proteinExistence type="inferred from homology"/>
<dbReference type="EC" id="3.1.11.6" evidence="6"/>
<evidence type="ECO:0000256" key="7">
    <source>
        <dbReference type="SAM" id="MobiDB-lite"/>
    </source>
</evidence>